<evidence type="ECO:0000313" key="2">
    <source>
        <dbReference type="EMBL" id="AXQ86732.1"/>
    </source>
</evidence>
<geneLocation type="plasmid" evidence="2">
    <name>pECSIC9</name>
</geneLocation>
<reference evidence="2" key="1">
    <citation type="submission" date="2018-01" db="EMBL/GenBank/DDBJ databases">
        <title>Escherichia coli ST648-D co-producing KPC-2, CTX-M- 15 and QnrS1 isgoing to companion animals.</title>
        <authorList>
            <person name="Sellera F."/>
            <person name="Fernandes M."/>
            <person name="Ruiz R."/>
            <person name="Falleiros A."/>
            <person name="Rodrigues F."/>
            <person name="Cerdeira L."/>
            <person name="Lincopan N."/>
        </authorList>
    </citation>
    <scope>NUCLEOTIDE SEQUENCE</scope>
    <source>
        <strain evidence="2">ECSIC9</strain>
        <plasmid evidence="2">pECSIC9</plasmid>
    </source>
</reference>
<evidence type="ECO:0000256" key="1">
    <source>
        <dbReference type="SAM" id="MobiDB-lite"/>
    </source>
</evidence>
<protein>
    <submittedName>
        <fullName evidence="2">Uncharacterized protein</fullName>
    </submittedName>
</protein>
<proteinExistence type="predicted"/>
<dbReference type="AlphaFoldDB" id="A0A385EMZ6"/>
<organism evidence="2">
    <name type="scientific">Escherichia coli</name>
    <dbReference type="NCBI Taxonomy" id="562"/>
    <lineage>
        <taxon>Bacteria</taxon>
        <taxon>Pseudomonadati</taxon>
        <taxon>Pseudomonadota</taxon>
        <taxon>Gammaproteobacteria</taxon>
        <taxon>Enterobacterales</taxon>
        <taxon>Enterobacteriaceae</taxon>
        <taxon>Escherichia</taxon>
    </lineage>
</organism>
<dbReference type="EMBL" id="MG886286">
    <property type="protein sequence ID" value="AXQ86732.1"/>
    <property type="molecule type" value="Genomic_DNA"/>
</dbReference>
<keyword evidence="2" id="KW-0614">Plasmid</keyword>
<accession>A0A385EMZ6</accession>
<name>A0A385EMZ6_ECOLX</name>
<sequence>MREKPLLERSLRPPCRQRRNGCGKIGVSGVRHPTWTNYCGPGTGVAEFPGVSASRHSASDRCGSLWRVVMPRTTPPKNSTMRNGGIFWGSRLPPLQASSQPERMVPPQRRAGRLS</sequence>
<gene>
    <name evidence="2" type="ORF">pECSIC9_00044</name>
</gene>
<feature type="region of interest" description="Disordered" evidence="1">
    <location>
        <begin position="70"/>
        <end position="115"/>
    </location>
</feature>